<feature type="active site" evidence="4">
    <location>
        <position position="275"/>
    </location>
</feature>
<evidence type="ECO:0000313" key="8">
    <source>
        <dbReference type="EMBL" id="RJL24515.1"/>
    </source>
</evidence>
<dbReference type="GO" id="GO:0016620">
    <property type="term" value="F:oxidoreductase activity, acting on the aldehyde or oxo group of donors, NAD or NADP as acceptor"/>
    <property type="evidence" value="ECO:0007669"/>
    <property type="project" value="InterPro"/>
</dbReference>
<dbReference type="InterPro" id="IPR015590">
    <property type="entry name" value="Aldehyde_DH_dom"/>
</dbReference>
<dbReference type="InterPro" id="IPR029510">
    <property type="entry name" value="Ald_DH_CS_GLU"/>
</dbReference>
<evidence type="ECO:0000256" key="4">
    <source>
        <dbReference type="PIRSR" id="PIRSR036492-1"/>
    </source>
</evidence>
<evidence type="ECO:0000256" key="2">
    <source>
        <dbReference type="ARBA" id="ARBA00023002"/>
    </source>
</evidence>
<proteinExistence type="inferred from homology"/>
<dbReference type="Proteomes" id="UP000265768">
    <property type="component" value="Unassembled WGS sequence"/>
</dbReference>
<dbReference type="GO" id="GO:0006081">
    <property type="term" value="P:aldehyde metabolic process"/>
    <property type="evidence" value="ECO:0007669"/>
    <property type="project" value="InterPro"/>
</dbReference>
<dbReference type="InterPro" id="IPR016161">
    <property type="entry name" value="Ald_DH/histidinol_DH"/>
</dbReference>
<protein>
    <recommendedName>
        <fullName evidence="3">Aldehyde dehydrogenase</fullName>
    </recommendedName>
</protein>
<feature type="domain" description="Aldehyde dehydrogenase" evidence="7">
    <location>
        <begin position="7"/>
        <end position="463"/>
    </location>
</feature>
<evidence type="ECO:0000259" key="7">
    <source>
        <dbReference type="Pfam" id="PF00171"/>
    </source>
</evidence>
<dbReference type="InterPro" id="IPR016162">
    <property type="entry name" value="Ald_DH_N"/>
</dbReference>
<dbReference type="Gene3D" id="3.40.309.10">
    <property type="entry name" value="Aldehyde Dehydrogenase, Chain A, domain 2"/>
    <property type="match status" value="1"/>
</dbReference>
<dbReference type="PROSITE" id="PS00687">
    <property type="entry name" value="ALDEHYDE_DEHYDR_GLU"/>
    <property type="match status" value="1"/>
</dbReference>
<dbReference type="InterPro" id="IPR012394">
    <property type="entry name" value="Aldehyde_DH_NAD(P)"/>
</dbReference>
<name>A0A3A4A7F6_9ACTN</name>
<evidence type="ECO:0000256" key="3">
    <source>
        <dbReference type="PIRNR" id="PIRNR036492"/>
    </source>
</evidence>
<evidence type="ECO:0000256" key="5">
    <source>
        <dbReference type="PROSITE-ProRule" id="PRU10007"/>
    </source>
</evidence>
<dbReference type="CDD" id="cd07099">
    <property type="entry name" value="ALDH_DDALDH"/>
    <property type="match status" value="1"/>
</dbReference>
<dbReference type="OrthoDB" id="6882680at2"/>
<dbReference type="SUPFAM" id="SSF53720">
    <property type="entry name" value="ALDH-like"/>
    <property type="match status" value="1"/>
</dbReference>
<evidence type="ECO:0000256" key="6">
    <source>
        <dbReference type="RuleBase" id="RU003345"/>
    </source>
</evidence>
<keyword evidence="9" id="KW-1185">Reference proteome</keyword>
<organism evidence="8 9">
    <name type="scientific">Bailinhaonella thermotolerans</name>
    <dbReference type="NCBI Taxonomy" id="1070861"/>
    <lineage>
        <taxon>Bacteria</taxon>
        <taxon>Bacillati</taxon>
        <taxon>Actinomycetota</taxon>
        <taxon>Actinomycetes</taxon>
        <taxon>Streptosporangiales</taxon>
        <taxon>Streptosporangiaceae</taxon>
        <taxon>Bailinhaonella</taxon>
    </lineage>
</organism>
<comment type="caution">
    <text evidence="8">The sequence shown here is derived from an EMBL/GenBank/DDBJ whole genome shotgun (WGS) entry which is preliminary data.</text>
</comment>
<keyword evidence="2 3" id="KW-0560">Oxidoreductase</keyword>
<gene>
    <name evidence="8" type="ORF">D5H75_29820</name>
</gene>
<feature type="active site" evidence="4 5">
    <location>
        <position position="241"/>
    </location>
</feature>
<comment type="similarity">
    <text evidence="1 3 6">Belongs to the aldehyde dehydrogenase family.</text>
</comment>
<dbReference type="PIRSF" id="PIRSF036492">
    <property type="entry name" value="ALDH"/>
    <property type="match status" value="1"/>
</dbReference>
<evidence type="ECO:0000313" key="9">
    <source>
        <dbReference type="Proteomes" id="UP000265768"/>
    </source>
</evidence>
<accession>A0A3A4A7F6</accession>
<dbReference type="RefSeq" id="WP_119929892.1">
    <property type="nucleotide sequence ID" value="NZ_QZEY01000015.1"/>
</dbReference>
<evidence type="ECO:0000256" key="1">
    <source>
        <dbReference type="ARBA" id="ARBA00009986"/>
    </source>
</evidence>
<dbReference type="PANTHER" id="PTHR11699">
    <property type="entry name" value="ALDEHYDE DEHYDROGENASE-RELATED"/>
    <property type="match status" value="1"/>
</dbReference>
<dbReference type="EMBL" id="QZEY01000015">
    <property type="protein sequence ID" value="RJL24515.1"/>
    <property type="molecule type" value="Genomic_DNA"/>
</dbReference>
<sequence length="501" mass="53603">MTTVSPERARTFDSLNPATGEVVGTYPVHDAEAVEAAIARAAEAARWWAALGWAERRRRLIAFKSLLMRNATRVARKIRDETGKPMGDAVLEVIMAVTHTDWAARNAEKVLRRRRVSSGLVAFNMAATVEYHPLGVVGVIGPWNYPVFTPVGSYVYALAAGNAVVFKPSELTPGVGVLCAELFAEVVPEQPVLQVVTGLGETGAALAGSPGVAKIAFTGSTATAKRVMKACAENLTPLVAECGGKDALIVDSDADVRDAAEAAVWGAMSNAGQTCVGVERVYVLDSVYDRFVNELKSLTAQVRPGEAEDAPYGPITMPQQVDIIRRHIDDALDRGGRAVVGGRESVREPFVDPVVLVDVPEDSAAVREETFGPTITVTRVASLDEALEKANSSSYGLGSTVFSGSARRAMDLARRLRTGMTAINSVISFAMIPALPFGGVGASGFGRIHGPDGLREFSRAKAISRRRFAIPGMKPTSFTRTQQELDRLVKFATLLHGRSRR</sequence>
<dbReference type="Gene3D" id="3.40.605.10">
    <property type="entry name" value="Aldehyde Dehydrogenase, Chain A, domain 1"/>
    <property type="match status" value="1"/>
</dbReference>
<dbReference type="AlphaFoldDB" id="A0A3A4A7F6"/>
<reference evidence="8 9" key="1">
    <citation type="submission" date="2018-09" db="EMBL/GenBank/DDBJ databases">
        <title>YIM 75507 draft genome.</title>
        <authorList>
            <person name="Tang S."/>
            <person name="Feng Y."/>
        </authorList>
    </citation>
    <scope>NUCLEOTIDE SEQUENCE [LARGE SCALE GENOMIC DNA]</scope>
    <source>
        <strain evidence="8 9">YIM 75507</strain>
    </source>
</reference>
<dbReference type="Pfam" id="PF00171">
    <property type="entry name" value="Aldedh"/>
    <property type="match status" value="1"/>
</dbReference>
<dbReference type="InterPro" id="IPR016163">
    <property type="entry name" value="Ald_DH_C"/>
</dbReference>